<dbReference type="Gene3D" id="1.10.260.40">
    <property type="entry name" value="lambda repressor-like DNA-binding domains"/>
    <property type="match status" value="1"/>
</dbReference>
<keyword evidence="3" id="KW-1185">Reference proteome</keyword>
<dbReference type="InterPro" id="IPR010982">
    <property type="entry name" value="Lambda_DNA-bd_dom_sf"/>
</dbReference>
<proteinExistence type="predicted"/>
<dbReference type="Proteomes" id="UP000247555">
    <property type="component" value="Unassembled WGS sequence"/>
</dbReference>
<reference evidence="2 3" key="1">
    <citation type="submission" date="2018-05" db="EMBL/GenBank/DDBJ databases">
        <title>Genomic Encyclopedia of Type Strains, Phase IV (KMG-IV): sequencing the most valuable type-strain genomes for metagenomic binning, comparative biology and taxonomic classification.</title>
        <authorList>
            <person name="Goeker M."/>
        </authorList>
    </citation>
    <scope>NUCLEOTIDE SEQUENCE [LARGE SCALE GENOMIC DNA]</scope>
    <source>
        <strain evidence="2 3">DSM 29661</strain>
    </source>
</reference>
<dbReference type="EMBL" id="QJKI01000006">
    <property type="protein sequence ID" value="PXX79511.1"/>
    <property type="molecule type" value="Genomic_DNA"/>
</dbReference>
<accession>A0A318KNX4</accession>
<dbReference type="CDD" id="cd00093">
    <property type="entry name" value="HTH_XRE"/>
    <property type="match status" value="1"/>
</dbReference>
<evidence type="ECO:0000313" key="3">
    <source>
        <dbReference type="Proteomes" id="UP000247555"/>
    </source>
</evidence>
<dbReference type="GO" id="GO:0003677">
    <property type="term" value="F:DNA binding"/>
    <property type="evidence" value="ECO:0007669"/>
    <property type="project" value="InterPro"/>
</dbReference>
<dbReference type="SUPFAM" id="SSF47413">
    <property type="entry name" value="lambda repressor-like DNA-binding domains"/>
    <property type="match status" value="1"/>
</dbReference>
<gene>
    <name evidence="2" type="ORF">DFR34_106147</name>
</gene>
<evidence type="ECO:0000313" key="2">
    <source>
        <dbReference type="EMBL" id="PXX79511.1"/>
    </source>
</evidence>
<sequence length="106" mass="11818">MSFILSLPNEILRELGARLRMQRLAQSLSQRELAHMAGLSLGALRKLETDGQCSLETLIRAVQALGLSTELDELFVLKRQSIAQMAQAEAAQQRQRAPRRKSSCGR</sequence>
<dbReference type="Pfam" id="PF01381">
    <property type="entry name" value="HTH_3"/>
    <property type="match status" value="1"/>
</dbReference>
<dbReference type="InterPro" id="IPR001387">
    <property type="entry name" value="Cro/C1-type_HTH"/>
</dbReference>
<protein>
    <submittedName>
        <fullName evidence="2">Helix-turn-helix protein</fullName>
    </submittedName>
</protein>
<evidence type="ECO:0000259" key="1">
    <source>
        <dbReference type="PROSITE" id="PS50943"/>
    </source>
</evidence>
<comment type="caution">
    <text evidence="2">The sequence shown here is derived from an EMBL/GenBank/DDBJ whole genome shotgun (WGS) entry which is preliminary data.</text>
</comment>
<feature type="domain" description="HTH cro/C1-type" evidence="1">
    <location>
        <begin position="19"/>
        <end position="74"/>
    </location>
</feature>
<dbReference type="PROSITE" id="PS50943">
    <property type="entry name" value="HTH_CROC1"/>
    <property type="match status" value="1"/>
</dbReference>
<dbReference type="SMART" id="SM00530">
    <property type="entry name" value="HTH_XRE"/>
    <property type="match status" value="1"/>
</dbReference>
<dbReference type="OrthoDB" id="6901161at2"/>
<organism evidence="2 3">
    <name type="scientific">Rivihabitans pingtungensis</name>
    <dbReference type="NCBI Taxonomy" id="1054498"/>
    <lineage>
        <taxon>Bacteria</taxon>
        <taxon>Pseudomonadati</taxon>
        <taxon>Pseudomonadota</taxon>
        <taxon>Betaproteobacteria</taxon>
        <taxon>Neisseriales</taxon>
        <taxon>Aquaspirillaceae</taxon>
        <taxon>Rivihabitans</taxon>
    </lineage>
</organism>
<dbReference type="RefSeq" id="WP_110390421.1">
    <property type="nucleotide sequence ID" value="NZ_JAKLKZ010000008.1"/>
</dbReference>
<name>A0A318KNX4_9NEIS</name>
<dbReference type="AlphaFoldDB" id="A0A318KNX4"/>